<reference evidence="2" key="1">
    <citation type="submission" date="2016-10" db="EMBL/GenBank/DDBJ databases">
        <authorList>
            <person name="Varghese N."/>
            <person name="Submissions S."/>
        </authorList>
    </citation>
    <scope>NUCLEOTIDE SEQUENCE [LARGE SCALE GENOMIC DNA]</scope>
    <source>
        <strain evidence="2">DSM 44945</strain>
    </source>
</reference>
<protein>
    <submittedName>
        <fullName evidence="1">Inhibitor of sigma-G Gin</fullName>
    </submittedName>
</protein>
<dbReference type="InterPro" id="IPR019700">
    <property type="entry name" value="Sigma-G_inhibitor_Gin"/>
</dbReference>
<keyword evidence="2" id="KW-1185">Reference proteome</keyword>
<dbReference type="AlphaFoldDB" id="A0A1I2PU22"/>
<sequence length="79" mass="9123">MVEKTMKRWVDGLIEKSSPVCCIVCEQPRHEGISVLDEFICDDCERSIVRTPVEDKKYSFFVTQLSRIWLNWQGSAPGT</sequence>
<dbReference type="Pfam" id="PF10764">
    <property type="entry name" value="Gin"/>
    <property type="match status" value="1"/>
</dbReference>
<proteinExistence type="predicted"/>
<dbReference type="Proteomes" id="UP000198661">
    <property type="component" value="Unassembled WGS sequence"/>
</dbReference>
<gene>
    <name evidence="1" type="ORF">SAMN04488025_1207</name>
</gene>
<dbReference type="EMBL" id="FOOK01000020">
    <property type="protein sequence ID" value="SFG19100.1"/>
    <property type="molecule type" value="Genomic_DNA"/>
</dbReference>
<name>A0A1I2PU22_9BACL</name>
<organism evidence="1 2">
    <name type="scientific">Planifilum fulgidum</name>
    <dbReference type="NCBI Taxonomy" id="201973"/>
    <lineage>
        <taxon>Bacteria</taxon>
        <taxon>Bacillati</taxon>
        <taxon>Bacillota</taxon>
        <taxon>Bacilli</taxon>
        <taxon>Bacillales</taxon>
        <taxon>Thermoactinomycetaceae</taxon>
        <taxon>Planifilum</taxon>
    </lineage>
</organism>
<accession>A0A1I2PU22</accession>
<dbReference type="STRING" id="201973.SAMN04488025_1207"/>
<evidence type="ECO:0000313" key="1">
    <source>
        <dbReference type="EMBL" id="SFG19100.1"/>
    </source>
</evidence>
<evidence type="ECO:0000313" key="2">
    <source>
        <dbReference type="Proteomes" id="UP000198661"/>
    </source>
</evidence>